<dbReference type="GeneID" id="24097434"/>
<sequence length="273" mass="30842">MPQKKLVVDSKQARRQFAQCQQCHKARDEADKLFTCTGCKCQKCQREHWPVHKRGCHINRAQRSHLENLDNQVISRVLASTSGDSDVASIISVHPLPSALKQELHGFTANFRPLLFQAAYNAIQVARYSMGWTQMTLGVFLERMPNCPPDSRPWSRFRVTTAEPVPVLALVMMHGMENFEDVLRQKEAQERIDQANGHLGTLTIVITCRCVGPTPPLVMHNLTWTAFGSHSRDELEISDNWRETLIDTVERMCERTPGATLDLVDEASGPPSQ</sequence>
<evidence type="ECO:0008006" key="3">
    <source>
        <dbReference type="Google" id="ProtNLM"/>
    </source>
</evidence>
<evidence type="ECO:0000313" key="1">
    <source>
        <dbReference type="EMBL" id="CCM02523.1"/>
    </source>
</evidence>
<dbReference type="STRING" id="599839.J4G7N9"/>
<dbReference type="EMBL" id="HE797085">
    <property type="protein sequence ID" value="CCM02523.1"/>
    <property type="molecule type" value="Genomic_DNA"/>
</dbReference>
<dbReference type="InParanoid" id="J4G7N9"/>
<organism evidence="1 2">
    <name type="scientific">Fibroporia radiculosa</name>
    <dbReference type="NCBI Taxonomy" id="599839"/>
    <lineage>
        <taxon>Eukaryota</taxon>
        <taxon>Fungi</taxon>
        <taxon>Dikarya</taxon>
        <taxon>Basidiomycota</taxon>
        <taxon>Agaricomycotina</taxon>
        <taxon>Agaricomycetes</taxon>
        <taxon>Polyporales</taxon>
        <taxon>Fibroporiaceae</taxon>
        <taxon>Fibroporia</taxon>
    </lineage>
</organism>
<dbReference type="OrthoDB" id="2785498at2759"/>
<proteinExistence type="predicted"/>
<dbReference type="AlphaFoldDB" id="J4G7N9"/>
<gene>
    <name evidence="1" type="ORF">FIBRA_04625</name>
</gene>
<reference evidence="1 2" key="1">
    <citation type="journal article" date="2012" name="Appl. Environ. Microbiol.">
        <title>Short-read sequencing for genomic analysis of the brown rot fungus Fibroporia radiculosa.</title>
        <authorList>
            <person name="Tang J.D."/>
            <person name="Perkins A.D."/>
            <person name="Sonstegard T.S."/>
            <person name="Schroeder S.G."/>
            <person name="Burgess S.C."/>
            <person name="Diehl S.V."/>
        </authorList>
    </citation>
    <scope>NUCLEOTIDE SEQUENCE [LARGE SCALE GENOMIC DNA]</scope>
    <source>
        <strain evidence="1 2">TFFH 294</strain>
    </source>
</reference>
<dbReference type="Proteomes" id="UP000006352">
    <property type="component" value="Unassembled WGS sequence"/>
</dbReference>
<keyword evidence="2" id="KW-1185">Reference proteome</keyword>
<evidence type="ECO:0000313" key="2">
    <source>
        <dbReference type="Proteomes" id="UP000006352"/>
    </source>
</evidence>
<name>J4G7N9_9APHY</name>
<dbReference type="RefSeq" id="XP_012181806.1">
    <property type="nucleotide sequence ID" value="XM_012326416.1"/>
</dbReference>
<dbReference type="HOGENOM" id="CLU_1019553_0_0_1"/>
<protein>
    <recommendedName>
        <fullName evidence="3">MYND-type domain-containing protein</fullName>
    </recommendedName>
</protein>
<accession>J4G7N9</accession>